<feature type="transmembrane region" description="Helical" evidence="2">
    <location>
        <begin position="79"/>
        <end position="99"/>
    </location>
</feature>
<comment type="caution">
    <text evidence="3">The sequence shown here is derived from an EMBL/GenBank/DDBJ whole genome shotgun (WGS) entry which is preliminary data.</text>
</comment>
<dbReference type="EMBL" id="CATQJA010002704">
    <property type="protein sequence ID" value="CAJ0585412.1"/>
    <property type="molecule type" value="Genomic_DNA"/>
</dbReference>
<feature type="non-terminal residue" evidence="3">
    <location>
        <position position="361"/>
    </location>
</feature>
<keyword evidence="2" id="KW-0812">Transmembrane</keyword>
<gene>
    <name evidence="3" type="ORF">MSPICULIGERA_LOCUS23435</name>
</gene>
<feature type="region of interest" description="Disordered" evidence="1">
    <location>
        <begin position="339"/>
        <end position="361"/>
    </location>
</feature>
<accession>A0AA36GHH6</accession>
<dbReference type="Proteomes" id="UP001177023">
    <property type="component" value="Unassembled WGS sequence"/>
</dbReference>
<evidence type="ECO:0000313" key="4">
    <source>
        <dbReference type="Proteomes" id="UP001177023"/>
    </source>
</evidence>
<keyword evidence="4" id="KW-1185">Reference proteome</keyword>
<evidence type="ECO:0000256" key="1">
    <source>
        <dbReference type="SAM" id="MobiDB-lite"/>
    </source>
</evidence>
<protein>
    <submittedName>
        <fullName evidence="3">Uncharacterized protein</fullName>
    </submittedName>
</protein>
<keyword evidence="2" id="KW-1133">Transmembrane helix</keyword>
<organism evidence="3 4">
    <name type="scientific">Mesorhabditis spiculigera</name>
    <dbReference type="NCBI Taxonomy" id="96644"/>
    <lineage>
        <taxon>Eukaryota</taxon>
        <taxon>Metazoa</taxon>
        <taxon>Ecdysozoa</taxon>
        <taxon>Nematoda</taxon>
        <taxon>Chromadorea</taxon>
        <taxon>Rhabditida</taxon>
        <taxon>Rhabditina</taxon>
        <taxon>Rhabditomorpha</taxon>
        <taxon>Rhabditoidea</taxon>
        <taxon>Rhabditidae</taxon>
        <taxon>Mesorhabditinae</taxon>
        <taxon>Mesorhabditis</taxon>
    </lineage>
</organism>
<keyword evidence="2" id="KW-0472">Membrane</keyword>
<sequence>MAVVLFSENTALAAAEGFLRKLEHVDGGLLCSGCGSGCTPSDSAGFLTAVALAITYEALKVMYLDAPRLDPGTIEMLPWLQTFWIILAVIAMICGSIVLSTRRRVFLNIVCTCFAIMTFLDLASNWYRFKNQRGINPEYAATIRDYQTKLVLQWIGLVTYWIISIGMFFTFSTLFYSYQKELRAEEKAKRAPETSESDQFVQRSLSMAAIYETVKLWVLYPPTLESETLQWLQGKIIWHAGAAVTIIFGIMAVLTKRRLMIIFSWTCFVLIFFIELWSFLVHFDNLGKPTGSLVFGAFSGAVLACFIYTYSTYAGYLRKEETARQERRERLELLLAEPQPAAETQTQTISRCSSDSSSSQQ</sequence>
<evidence type="ECO:0000313" key="3">
    <source>
        <dbReference type="EMBL" id="CAJ0585412.1"/>
    </source>
</evidence>
<name>A0AA36GHH6_9BILA</name>
<feature type="transmembrane region" description="Helical" evidence="2">
    <location>
        <begin position="158"/>
        <end position="179"/>
    </location>
</feature>
<proteinExistence type="predicted"/>
<reference evidence="3" key="1">
    <citation type="submission" date="2023-06" db="EMBL/GenBank/DDBJ databases">
        <authorList>
            <person name="Delattre M."/>
        </authorList>
    </citation>
    <scope>NUCLEOTIDE SEQUENCE</scope>
    <source>
        <strain evidence="3">AF72</strain>
    </source>
</reference>
<evidence type="ECO:0000256" key="2">
    <source>
        <dbReference type="SAM" id="Phobius"/>
    </source>
</evidence>
<feature type="transmembrane region" description="Helical" evidence="2">
    <location>
        <begin position="261"/>
        <end position="281"/>
    </location>
</feature>
<feature type="transmembrane region" description="Helical" evidence="2">
    <location>
        <begin position="106"/>
        <end position="127"/>
    </location>
</feature>
<feature type="transmembrane region" description="Helical" evidence="2">
    <location>
        <begin position="236"/>
        <end position="254"/>
    </location>
</feature>
<dbReference type="AlphaFoldDB" id="A0AA36GHH6"/>
<feature type="transmembrane region" description="Helical" evidence="2">
    <location>
        <begin position="293"/>
        <end position="317"/>
    </location>
</feature>